<keyword evidence="1" id="KW-0472">Membrane</keyword>
<feature type="transmembrane region" description="Helical" evidence="1">
    <location>
        <begin position="85"/>
        <end position="103"/>
    </location>
</feature>
<keyword evidence="3" id="KW-1185">Reference proteome</keyword>
<keyword evidence="1" id="KW-0812">Transmembrane</keyword>
<keyword evidence="1" id="KW-1133">Transmembrane helix</keyword>
<dbReference type="HOGENOM" id="CLU_1328509_0_0_1"/>
<proteinExistence type="predicted"/>
<organism evidence="2 3">
    <name type="scientific">Emiliania huxleyi (strain CCMP1516)</name>
    <dbReference type="NCBI Taxonomy" id="280463"/>
    <lineage>
        <taxon>Eukaryota</taxon>
        <taxon>Haptista</taxon>
        <taxon>Haptophyta</taxon>
        <taxon>Prymnesiophyceae</taxon>
        <taxon>Isochrysidales</taxon>
        <taxon>Noelaerhabdaceae</taxon>
        <taxon>Emiliania</taxon>
    </lineage>
</organism>
<feature type="transmembrane region" description="Helical" evidence="1">
    <location>
        <begin position="58"/>
        <end position="79"/>
    </location>
</feature>
<dbReference type="RefSeq" id="XP_005773369.1">
    <property type="nucleotide sequence ID" value="XM_005773312.1"/>
</dbReference>
<reference evidence="2" key="2">
    <citation type="submission" date="2024-10" db="UniProtKB">
        <authorList>
            <consortium name="EnsemblProtists"/>
        </authorList>
    </citation>
    <scope>IDENTIFICATION</scope>
</reference>
<dbReference type="PaxDb" id="2903-EOD20940"/>
<dbReference type="AlphaFoldDB" id="A0A0D3JBQ5"/>
<feature type="transmembrane region" description="Helical" evidence="1">
    <location>
        <begin position="115"/>
        <end position="140"/>
    </location>
</feature>
<evidence type="ECO:0000256" key="1">
    <source>
        <dbReference type="SAM" id="Phobius"/>
    </source>
</evidence>
<evidence type="ECO:0000313" key="3">
    <source>
        <dbReference type="Proteomes" id="UP000013827"/>
    </source>
</evidence>
<dbReference type="GeneID" id="17266487"/>
<sequence length="207" mass="22602">MAAAGKAKEKEGFDELWTFLQTAGNLDCTKLQPFEGADVKWEKMIKAKDEAEARARASLIYIAVLAKLGGFLVFLFWRAFMLPRYVAFLLASAIGAYAVHQIVTCSGDVPRTPLFGAALALLMVNMHTVADELLILGLFVKFVGYETTACSVRHSYRVWLEPHAGPFVDAAMEKAGPLLQAAQEQVKKLTVSVAPPAKPSAETKKNL</sequence>
<evidence type="ECO:0000313" key="2">
    <source>
        <dbReference type="EnsemblProtists" id="EOD20940"/>
    </source>
</evidence>
<dbReference type="Proteomes" id="UP000013827">
    <property type="component" value="Unassembled WGS sequence"/>
</dbReference>
<name>A0A0D3JBQ5_EMIH1</name>
<reference evidence="3" key="1">
    <citation type="journal article" date="2013" name="Nature">
        <title>Pan genome of the phytoplankton Emiliania underpins its global distribution.</title>
        <authorList>
            <person name="Read B.A."/>
            <person name="Kegel J."/>
            <person name="Klute M.J."/>
            <person name="Kuo A."/>
            <person name="Lefebvre S.C."/>
            <person name="Maumus F."/>
            <person name="Mayer C."/>
            <person name="Miller J."/>
            <person name="Monier A."/>
            <person name="Salamov A."/>
            <person name="Young J."/>
            <person name="Aguilar M."/>
            <person name="Claverie J.M."/>
            <person name="Frickenhaus S."/>
            <person name="Gonzalez K."/>
            <person name="Herman E.K."/>
            <person name="Lin Y.C."/>
            <person name="Napier J."/>
            <person name="Ogata H."/>
            <person name="Sarno A.F."/>
            <person name="Shmutz J."/>
            <person name="Schroeder D."/>
            <person name="de Vargas C."/>
            <person name="Verret F."/>
            <person name="von Dassow P."/>
            <person name="Valentin K."/>
            <person name="Van de Peer Y."/>
            <person name="Wheeler G."/>
            <person name="Dacks J.B."/>
            <person name="Delwiche C.F."/>
            <person name="Dyhrman S.T."/>
            <person name="Glockner G."/>
            <person name="John U."/>
            <person name="Richards T."/>
            <person name="Worden A.Z."/>
            <person name="Zhang X."/>
            <person name="Grigoriev I.V."/>
            <person name="Allen A.E."/>
            <person name="Bidle K."/>
            <person name="Borodovsky M."/>
            <person name="Bowler C."/>
            <person name="Brownlee C."/>
            <person name="Cock J.M."/>
            <person name="Elias M."/>
            <person name="Gladyshev V.N."/>
            <person name="Groth M."/>
            <person name="Guda C."/>
            <person name="Hadaegh A."/>
            <person name="Iglesias-Rodriguez M.D."/>
            <person name="Jenkins J."/>
            <person name="Jones B.M."/>
            <person name="Lawson T."/>
            <person name="Leese F."/>
            <person name="Lindquist E."/>
            <person name="Lobanov A."/>
            <person name="Lomsadze A."/>
            <person name="Malik S.B."/>
            <person name="Marsh M.E."/>
            <person name="Mackinder L."/>
            <person name="Mock T."/>
            <person name="Mueller-Roeber B."/>
            <person name="Pagarete A."/>
            <person name="Parker M."/>
            <person name="Probert I."/>
            <person name="Quesneville H."/>
            <person name="Raines C."/>
            <person name="Rensing S.A."/>
            <person name="Riano-Pachon D.M."/>
            <person name="Richier S."/>
            <person name="Rokitta S."/>
            <person name="Shiraiwa Y."/>
            <person name="Soanes D.M."/>
            <person name="van der Giezen M."/>
            <person name="Wahlund T.M."/>
            <person name="Williams B."/>
            <person name="Wilson W."/>
            <person name="Wolfe G."/>
            <person name="Wurch L.L."/>
        </authorList>
    </citation>
    <scope>NUCLEOTIDE SEQUENCE</scope>
</reference>
<dbReference type="EnsemblProtists" id="EOD20940">
    <property type="protein sequence ID" value="EOD20940"/>
    <property type="gene ID" value="EMIHUDRAFT_435753"/>
</dbReference>
<dbReference type="KEGG" id="ehx:EMIHUDRAFT_435753"/>
<protein>
    <submittedName>
        <fullName evidence="2">Uncharacterized protein</fullName>
    </submittedName>
</protein>
<accession>A0A0D3JBQ5</accession>